<dbReference type="InterPro" id="IPR020855">
    <property type="entry name" value="Ureohydrolase_Mn_BS"/>
</dbReference>
<keyword evidence="3 5" id="KW-0378">Hydrolase</keyword>
<dbReference type="PIRSF" id="PIRSF036979">
    <property type="entry name" value="Arginase"/>
    <property type="match status" value="1"/>
</dbReference>
<proteinExistence type="inferred from homology"/>
<dbReference type="GO" id="GO:0008783">
    <property type="term" value="F:agmatinase activity"/>
    <property type="evidence" value="ECO:0007669"/>
    <property type="project" value="UniProtKB-EC"/>
</dbReference>
<dbReference type="GO" id="GO:0033389">
    <property type="term" value="P:putrescine biosynthetic process from arginine, via agmatine"/>
    <property type="evidence" value="ECO:0007669"/>
    <property type="project" value="TreeGrafter"/>
</dbReference>
<comment type="similarity">
    <text evidence="1">Belongs to the arginase family. Agmatinase subfamily.</text>
</comment>
<dbReference type="STRING" id="1921010.MMIC_P2253"/>
<feature type="binding site" evidence="4">
    <location>
        <position position="103"/>
    </location>
    <ligand>
        <name>Mn(2+)</name>
        <dbReference type="ChEBI" id="CHEBI:29035"/>
        <label>1</label>
    </ligand>
</feature>
<dbReference type="GO" id="GO:0046872">
    <property type="term" value="F:metal ion binding"/>
    <property type="evidence" value="ECO:0007669"/>
    <property type="project" value="UniProtKB-KW"/>
</dbReference>
<evidence type="ECO:0000313" key="6">
    <source>
        <dbReference type="EMBL" id="GAV21271.1"/>
    </source>
</evidence>
<dbReference type="NCBIfam" id="TIGR01230">
    <property type="entry name" value="agmatinase"/>
    <property type="match status" value="1"/>
</dbReference>
<dbReference type="Proteomes" id="UP000231632">
    <property type="component" value="Unassembled WGS sequence"/>
</dbReference>
<organism evidence="6 7">
    <name type="scientific">Mariprofundus micogutta</name>
    <dbReference type="NCBI Taxonomy" id="1921010"/>
    <lineage>
        <taxon>Bacteria</taxon>
        <taxon>Pseudomonadati</taxon>
        <taxon>Pseudomonadota</taxon>
        <taxon>Candidatius Mariprofundia</taxon>
        <taxon>Mariprofundales</taxon>
        <taxon>Mariprofundaceae</taxon>
        <taxon>Mariprofundus</taxon>
    </lineage>
</organism>
<accession>A0A1L8CQS7</accession>
<dbReference type="RefSeq" id="WP_072660573.1">
    <property type="nucleotide sequence ID" value="NZ_BDFD01000025.1"/>
</dbReference>
<feature type="binding site" evidence="4">
    <location>
        <position position="207"/>
    </location>
    <ligand>
        <name>Mn(2+)</name>
        <dbReference type="ChEBI" id="CHEBI:29035"/>
        <label>1</label>
    </ligand>
</feature>
<keyword evidence="7" id="KW-1185">Reference proteome</keyword>
<evidence type="ECO:0000256" key="2">
    <source>
        <dbReference type="ARBA" id="ARBA00022723"/>
    </source>
</evidence>
<sequence>MFDFTDRDLEESHDIRIIGVPFDGTVSFRPGARFGPAAIREASDGVETYSPYLDAELESLHYADSGDLELPMGNVETVLSITREAVDDCLNDETIPFLLGGEHLVSLPAIESVFEKYPDLVVIQLDAHADQREDYLGVELSHACVMRRVSEFLGDENIRQLGIRSGTKHEYNLMKSFGTLTTFRDEDLEGLVEWIADRPVYLTVDLDVFDPACFPGTGTPEPGGIDWWTFQRFIKAMQGVDIVGLDAVELAPQLDTSGCSSVLAAKCVREMLLIAANRV</sequence>
<dbReference type="InterPro" id="IPR005925">
    <property type="entry name" value="Agmatinase-rel"/>
</dbReference>
<dbReference type="PROSITE" id="PS51409">
    <property type="entry name" value="ARGINASE_2"/>
    <property type="match status" value="1"/>
</dbReference>
<keyword evidence="2 4" id="KW-0479">Metal-binding</keyword>
<feature type="binding site" evidence="4">
    <location>
        <position position="205"/>
    </location>
    <ligand>
        <name>Mn(2+)</name>
        <dbReference type="ChEBI" id="CHEBI:29035"/>
        <label>1</label>
    </ligand>
</feature>
<dbReference type="InterPro" id="IPR023696">
    <property type="entry name" value="Ureohydrolase_dom_sf"/>
</dbReference>
<dbReference type="AlphaFoldDB" id="A0A1L8CQS7"/>
<dbReference type="OrthoDB" id="5289691at2"/>
<dbReference type="InterPro" id="IPR006035">
    <property type="entry name" value="Ureohydrolase"/>
</dbReference>
<reference evidence="6 7" key="1">
    <citation type="journal article" date="2017" name="Arch. Microbiol.">
        <title>Mariprofundus micogutta sp. nov., a novel iron-oxidizing zetaproteobacterium isolated from a deep-sea hydrothermal field at the Bayonnaise knoll of the Izu-Ogasawara arc, and a description of Mariprofundales ord. nov. and Zetaproteobacteria classis nov.</title>
        <authorList>
            <person name="Makita H."/>
            <person name="Tanaka E."/>
            <person name="Mitsunobu S."/>
            <person name="Miyazaki M."/>
            <person name="Nunoura T."/>
            <person name="Uematsu K."/>
            <person name="Takaki Y."/>
            <person name="Nishi S."/>
            <person name="Shimamura S."/>
            <person name="Takai K."/>
        </authorList>
    </citation>
    <scope>NUCLEOTIDE SEQUENCE [LARGE SCALE GENOMIC DNA]</scope>
    <source>
        <strain evidence="6 7">ET2</strain>
    </source>
</reference>
<dbReference type="PANTHER" id="PTHR11358">
    <property type="entry name" value="ARGINASE/AGMATINASE"/>
    <property type="match status" value="1"/>
</dbReference>
<comment type="caution">
    <text evidence="6">The sequence shown here is derived from an EMBL/GenBank/DDBJ whole genome shotgun (WGS) entry which is preliminary data.</text>
</comment>
<dbReference type="Gene3D" id="3.40.800.10">
    <property type="entry name" value="Ureohydrolase domain"/>
    <property type="match status" value="1"/>
</dbReference>
<evidence type="ECO:0000256" key="1">
    <source>
        <dbReference type="ARBA" id="ARBA00009227"/>
    </source>
</evidence>
<gene>
    <name evidence="6" type="ORF">MMIC_P2253</name>
</gene>
<feature type="binding site" evidence="4">
    <location>
        <position position="126"/>
    </location>
    <ligand>
        <name>Mn(2+)</name>
        <dbReference type="ChEBI" id="CHEBI:29035"/>
        <label>2</label>
    </ligand>
</feature>
<dbReference type="Pfam" id="PF00491">
    <property type="entry name" value="Arginase"/>
    <property type="match status" value="1"/>
</dbReference>
<dbReference type="CDD" id="cd11593">
    <property type="entry name" value="Agmatinase-like_2"/>
    <property type="match status" value="1"/>
</dbReference>
<evidence type="ECO:0000313" key="7">
    <source>
        <dbReference type="Proteomes" id="UP000231632"/>
    </source>
</evidence>
<dbReference type="EMBL" id="BDFD01000025">
    <property type="protein sequence ID" value="GAV21271.1"/>
    <property type="molecule type" value="Genomic_DNA"/>
</dbReference>
<feature type="binding site" evidence="4">
    <location>
        <position position="128"/>
    </location>
    <ligand>
        <name>Mn(2+)</name>
        <dbReference type="ChEBI" id="CHEBI:29035"/>
        <label>1</label>
    </ligand>
</feature>
<comment type="cofactor">
    <cofactor evidence="4">
        <name>Mn(2+)</name>
        <dbReference type="ChEBI" id="CHEBI:29035"/>
    </cofactor>
    <text evidence="4">Binds 2 manganese ions per subunit.</text>
</comment>
<protein>
    <submittedName>
        <fullName evidence="6">Agmatinase</fullName>
        <ecNumber evidence="6">3.5.3.11</ecNumber>
    </submittedName>
</protein>
<dbReference type="EC" id="3.5.3.11" evidence="6"/>
<dbReference type="PROSITE" id="PS01053">
    <property type="entry name" value="ARGINASE_1"/>
    <property type="match status" value="1"/>
</dbReference>
<evidence type="ECO:0000256" key="4">
    <source>
        <dbReference type="PIRSR" id="PIRSR036979-1"/>
    </source>
</evidence>
<name>A0A1L8CQS7_9PROT</name>
<feature type="binding site" evidence="4">
    <location>
        <position position="130"/>
    </location>
    <ligand>
        <name>Mn(2+)</name>
        <dbReference type="ChEBI" id="CHEBI:29035"/>
        <label>1</label>
    </ligand>
</feature>
<evidence type="ECO:0000256" key="3">
    <source>
        <dbReference type="ARBA" id="ARBA00022801"/>
    </source>
</evidence>
<dbReference type="SUPFAM" id="SSF52768">
    <property type="entry name" value="Arginase/deacetylase"/>
    <property type="match status" value="1"/>
</dbReference>
<keyword evidence="4" id="KW-0464">Manganese</keyword>
<evidence type="ECO:0000256" key="5">
    <source>
        <dbReference type="RuleBase" id="RU003684"/>
    </source>
</evidence>
<dbReference type="PANTHER" id="PTHR11358:SF26">
    <property type="entry name" value="GUANIDINO ACID HYDROLASE, MITOCHONDRIAL"/>
    <property type="match status" value="1"/>
</dbReference>